<sequence length="126" mass="12479">MIVLGIALATVASFLASAVLYALPPVSALIARTSTPRPGIPVAVQMLSVVLRSLLAAGLVAGLMAAAGWHGAGAGTLLGLALSVLPLTLLSGGVIHENTAVSAAGVHLLDWVVKLVLTGAIVGLFL</sequence>
<name>A0ABS5IM59_9MICO</name>
<reference evidence="2 3" key="1">
    <citation type="submission" date="2021-04" db="EMBL/GenBank/DDBJ databases">
        <title>Whole genome analysis of root endophytic bacterium Microbacterium paraoxydans ku-mp colonizing RP-bio226 rice variety.</title>
        <authorList>
            <person name="Ulaganathan K."/>
            <person name="Latha B."/>
        </authorList>
    </citation>
    <scope>NUCLEOTIDE SEQUENCE [LARGE SCALE GENOMIC DNA]</scope>
    <source>
        <strain evidence="3">ku-mp</strain>
    </source>
</reference>
<proteinExistence type="predicted"/>
<dbReference type="Pfam" id="PF08570">
    <property type="entry name" value="DUF1761"/>
    <property type="match status" value="1"/>
</dbReference>
<evidence type="ECO:0000256" key="1">
    <source>
        <dbReference type="SAM" id="Phobius"/>
    </source>
</evidence>
<evidence type="ECO:0008006" key="4">
    <source>
        <dbReference type="Google" id="ProtNLM"/>
    </source>
</evidence>
<dbReference type="Proteomes" id="UP000678243">
    <property type="component" value="Unassembled WGS sequence"/>
</dbReference>
<protein>
    <recommendedName>
        <fullName evidence="4">DUF1761 domain-containing protein</fullName>
    </recommendedName>
</protein>
<gene>
    <name evidence="2" type="ORF">KE274_07975</name>
</gene>
<feature type="transmembrane region" description="Helical" evidence="1">
    <location>
        <begin position="46"/>
        <end position="69"/>
    </location>
</feature>
<keyword evidence="1" id="KW-0812">Transmembrane</keyword>
<feature type="transmembrane region" description="Helical" evidence="1">
    <location>
        <begin position="76"/>
        <end position="96"/>
    </location>
</feature>
<organism evidence="2 3">
    <name type="scientific">Microbacterium paraoxydans</name>
    <dbReference type="NCBI Taxonomy" id="199592"/>
    <lineage>
        <taxon>Bacteria</taxon>
        <taxon>Bacillati</taxon>
        <taxon>Actinomycetota</taxon>
        <taxon>Actinomycetes</taxon>
        <taxon>Micrococcales</taxon>
        <taxon>Microbacteriaceae</taxon>
        <taxon>Microbacterium</taxon>
    </lineage>
</organism>
<evidence type="ECO:0000313" key="3">
    <source>
        <dbReference type="Proteomes" id="UP000678243"/>
    </source>
</evidence>
<keyword evidence="3" id="KW-1185">Reference proteome</keyword>
<dbReference type="EMBL" id="JAGTUK010000002">
    <property type="protein sequence ID" value="MBS0024048.1"/>
    <property type="molecule type" value="Genomic_DNA"/>
</dbReference>
<evidence type="ECO:0000313" key="2">
    <source>
        <dbReference type="EMBL" id="MBS0024048.1"/>
    </source>
</evidence>
<dbReference type="InterPro" id="IPR013879">
    <property type="entry name" value="DUF1761"/>
</dbReference>
<accession>A0ABS5IM59</accession>
<feature type="transmembrane region" description="Helical" evidence="1">
    <location>
        <begin position="108"/>
        <end position="125"/>
    </location>
</feature>
<keyword evidence="1" id="KW-0472">Membrane</keyword>
<keyword evidence="1" id="KW-1133">Transmembrane helix</keyword>
<comment type="caution">
    <text evidence="2">The sequence shown here is derived from an EMBL/GenBank/DDBJ whole genome shotgun (WGS) entry which is preliminary data.</text>
</comment>
<dbReference type="RefSeq" id="WP_211542566.1">
    <property type="nucleotide sequence ID" value="NZ_CBDREF010000001.1"/>
</dbReference>